<accession>A0A956SE32</accession>
<dbReference type="AlphaFoldDB" id="A0A956SE32"/>
<gene>
    <name evidence="1" type="ORF">KDA27_15025</name>
</gene>
<evidence type="ECO:0000313" key="1">
    <source>
        <dbReference type="EMBL" id="MCA9757115.1"/>
    </source>
</evidence>
<protein>
    <submittedName>
        <fullName evidence="1">Uncharacterized protein</fullName>
    </submittedName>
</protein>
<name>A0A956SE32_UNCEI</name>
<comment type="caution">
    <text evidence="1">The sequence shown here is derived from an EMBL/GenBank/DDBJ whole genome shotgun (WGS) entry which is preliminary data.</text>
</comment>
<sequence length="232" mass="23752">MSVAMTVGIGALTGLVPTAATAGDPEVILRGDGTYENAIAWQYEGAALPDYGAFAVRFPESTTSVISGLVLDVTGAPPALVARGARAGSALVDVYVWDEAEGSLPGVVVHLETGVSLEVSSAWPEFSRAVLAIDPPVRCQQLTGGAAWAGFWGNWANGPAGAFVGADQDGFGTAGLTLITPGLGFPSGWQETSVAFPGVTALGIGILAEPCGLEPVLPSTWGSIKRQFHRRS</sequence>
<evidence type="ECO:0000313" key="2">
    <source>
        <dbReference type="Proteomes" id="UP000739538"/>
    </source>
</evidence>
<dbReference type="Proteomes" id="UP000739538">
    <property type="component" value="Unassembled WGS sequence"/>
</dbReference>
<dbReference type="EMBL" id="JAGQHS010000082">
    <property type="protein sequence ID" value="MCA9757115.1"/>
    <property type="molecule type" value="Genomic_DNA"/>
</dbReference>
<proteinExistence type="predicted"/>
<reference evidence="1" key="2">
    <citation type="journal article" date="2021" name="Microbiome">
        <title>Successional dynamics and alternative stable states in a saline activated sludge microbial community over 9 years.</title>
        <authorList>
            <person name="Wang Y."/>
            <person name="Ye J."/>
            <person name="Ju F."/>
            <person name="Liu L."/>
            <person name="Boyd J.A."/>
            <person name="Deng Y."/>
            <person name="Parks D.H."/>
            <person name="Jiang X."/>
            <person name="Yin X."/>
            <person name="Woodcroft B.J."/>
            <person name="Tyson G.W."/>
            <person name="Hugenholtz P."/>
            <person name="Polz M.F."/>
            <person name="Zhang T."/>
        </authorList>
    </citation>
    <scope>NUCLEOTIDE SEQUENCE</scope>
    <source>
        <strain evidence="1">HKST-UBA02</strain>
    </source>
</reference>
<reference evidence="1" key="1">
    <citation type="submission" date="2020-04" db="EMBL/GenBank/DDBJ databases">
        <authorList>
            <person name="Zhang T."/>
        </authorList>
    </citation>
    <scope>NUCLEOTIDE SEQUENCE</scope>
    <source>
        <strain evidence="1">HKST-UBA02</strain>
    </source>
</reference>
<organism evidence="1 2">
    <name type="scientific">Eiseniibacteriota bacterium</name>
    <dbReference type="NCBI Taxonomy" id="2212470"/>
    <lineage>
        <taxon>Bacteria</taxon>
        <taxon>Candidatus Eiseniibacteriota</taxon>
    </lineage>
</organism>